<protein>
    <submittedName>
        <fullName evidence="3">Uncharacterized protein</fullName>
    </submittedName>
</protein>
<accession>A0A9R1RY52</accession>
<dbReference type="EMBL" id="LT934116">
    <property type="protein sequence ID" value="VAH73413.1"/>
    <property type="molecule type" value="Genomic_DNA"/>
</dbReference>
<dbReference type="CDD" id="cd06222">
    <property type="entry name" value="RNase_H_like"/>
    <property type="match status" value="1"/>
</dbReference>
<dbReference type="Proteomes" id="UP000324705">
    <property type="component" value="Chromosome 3B"/>
</dbReference>
<evidence type="ECO:0000313" key="4">
    <source>
        <dbReference type="Proteomes" id="UP000324705"/>
    </source>
</evidence>
<name>A0A9R1RY52_TRITD</name>
<dbReference type="AlphaFoldDB" id="A0A9R1RY52"/>
<dbReference type="Gene3D" id="3.30.420.10">
    <property type="entry name" value="Ribonuclease H-like superfamily/Ribonuclease H"/>
    <property type="match status" value="1"/>
</dbReference>
<dbReference type="InterPro" id="IPR012337">
    <property type="entry name" value="RNaseH-like_sf"/>
</dbReference>
<dbReference type="InterPro" id="IPR036397">
    <property type="entry name" value="RNaseH_sf"/>
</dbReference>
<gene>
    <name evidence="3" type="ORF">TRITD_3Bv1G040670</name>
</gene>
<dbReference type="OMA" id="RMIITPR"/>
<sequence length="617" mass="69890">MVGSDRSDCFKHFIERLKQRIQGWMEKQLSVGGKEILLKAVAQAIPVFAMSVFCLPKGICKEITDIIASFWWGDDEENNKTHWYSWWKLCYPKSEGGMGFRDLYSFNLALLAKQCRRLITSPESLCARVLKAKYFSNGGLLQASLKNRASFTWQSIMKGLEVFKKGYIWRVGNGNEINIWSDPWIPSSPNRMIITPRGQTVVSVVSDLIDPHTGLWDEQLINMIFNPVDARRILQIPLSLHAFDDFIAWHPDKKGMFSVRIAYRIQWLHKFGAHENDISRPGGSSTPAVWSTLWKLQIPCKVSIFCWHLLHGILPLKGILANRHVGAIGGCPICHKSSKDIRHLFFTCIHSRGMWSRLGLIDFINTATNVDRSGSVIMEYILFIDQTPLPLMPTLEIKQVVVVGCWYLWWTRRLITHNESCPPMVRWPLSVLAITRNYQRAMAKIVVTEEERWLKPDPKFIKLNVDAAFFAEQGVGATAEIIRDEQGIFLAAQCKFIPYAADAMTSEAMAMRDGLNLANSLGFQRVEAESDSLTVINCCSGQSTWWDVAAAIFAKCVDISTLIGKVNFKHCFRSANQAAHVLANFSYCNKLSSSWTDEPPDCLVSKLVDDVSLCINQ</sequence>
<feature type="domain" description="RNase H type-1" evidence="1">
    <location>
        <begin position="464"/>
        <end position="585"/>
    </location>
</feature>
<evidence type="ECO:0000313" key="3">
    <source>
        <dbReference type="EMBL" id="VAH73413.1"/>
    </source>
</evidence>
<evidence type="ECO:0000259" key="2">
    <source>
        <dbReference type="Pfam" id="PF13966"/>
    </source>
</evidence>
<evidence type="ECO:0000259" key="1">
    <source>
        <dbReference type="Pfam" id="PF13456"/>
    </source>
</evidence>
<dbReference type="Gramene" id="TRITD3Bv1G040670.1">
    <property type="protein sequence ID" value="TRITD3Bv1G040670.1"/>
    <property type="gene ID" value="TRITD3Bv1G040670"/>
</dbReference>
<dbReference type="SUPFAM" id="SSF53098">
    <property type="entry name" value="Ribonuclease H-like"/>
    <property type="match status" value="1"/>
</dbReference>
<dbReference type="Pfam" id="PF13456">
    <property type="entry name" value="RVT_3"/>
    <property type="match status" value="1"/>
</dbReference>
<dbReference type="InterPro" id="IPR002156">
    <property type="entry name" value="RNaseH_domain"/>
</dbReference>
<organism evidence="3 4">
    <name type="scientific">Triticum turgidum subsp. durum</name>
    <name type="common">Durum wheat</name>
    <name type="synonym">Triticum durum</name>
    <dbReference type="NCBI Taxonomy" id="4567"/>
    <lineage>
        <taxon>Eukaryota</taxon>
        <taxon>Viridiplantae</taxon>
        <taxon>Streptophyta</taxon>
        <taxon>Embryophyta</taxon>
        <taxon>Tracheophyta</taxon>
        <taxon>Spermatophyta</taxon>
        <taxon>Magnoliopsida</taxon>
        <taxon>Liliopsida</taxon>
        <taxon>Poales</taxon>
        <taxon>Poaceae</taxon>
        <taxon>BOP clade</taxon>
        <taxon>Pooideae</taxon>
        <taxon>Triticodae</taxon>
        <taxon>Triticeae</taxon>
        <taxon>Triticinae</taxon>
        <taxon>Triticum</taxon>
    </lineage>
</organism>
<keyword evidence="4" id="KW-1185">Reference proteome</keyword>
<dbReference type="GO" id="GO:0003676">
    <property type="term" value="F:nucleic acid binding"/>
    <property type="evidence" value="ECO:0007669"/>
    <property type="project" value="InterPro"/>
</dbReference>
<dbReference type="PANTHER" id="PTHR33116">
    <property type="entry name" value="REVERSE TRANSCRIPTASE ZINC-BINDING DOMAIN-CONTAINING PROTEIN-RELATED-RELATED"/>
    <property type="match status" value="1"/>
</dbReference>
<dbReference type="InterPro" id="IPR026960">
    <property type="entry name" value="RVT-Znf"/>
</dbReference>
<dbReference type="InterPro" id="IPR044730">
    <property type="entry name" value="RNase_H-like_dom_plant"/>
</dbReference>
<dbReference type="PANTHER" id="PTHR33116:SF86">
    <property type="entry name" value="REVERSE TRANSCRIPTASE DOMAIN-CONTAINING PROTEIN"/>
    <property type="match status" value="1"/>
</dbReference>
<dbReference type="GO" id="GO:0004523">
    <property type="term" value="F:RNA-DNA hybrid ribonuclease activity"/>
    <property type="evidence" value="ECO:0007669"/>
    <property type="project" value="InterPro"/>
</dbReference>
<dbReference type="Pfam" id="PF13966">
    <property type="entry name" value="zf-RVT"/>
    <property type="match status" value="1"/>
</dbReference>
<proteinExistence type="predicted"/>
<reference evidence="3 4" key="1">
    <citation type="submission" date="2017-09" db="EMBL/GenBank/DDBJ databases">
        <authorList>
            <consortium name="International Durum Wheat Genome Sequencing Consortium (IDWGSC)"/>
            <person name="Milanesi L."/>
        </authorList>
    </citation>
    <scope>NUCLEOTIDE SEQUENCE [LARGE SCALE GENOMIC DNA]</scope>
    <source>
        <strain evidence="4">cv. Svevo</strain>
    </source>
</reference>
<feature type="domain" description="Reverse transcriptase zinc-binding" evidence="2">
    <location>
        <begin position="287"/>
        <end position="355"/>
    </location>
</feature>